<evidence type="ECO:0000256" key="4">
    <source>
        <dbReference type="ARBA" id="ARBA00023136"/>
    </source>
</evidence>
<dbReference type="RefSeq" id="WP_308985689.1">
    <property type="nucleotide sequence ID" value="NZ_JARXIC010000020.1"/>
</dbReference>
<evidence type="ECO:0000259" key="6">
    <source>
        <dbReference type="PROSITE" id="PS52015"/>
    </source>
</evidence>
<reference evidence="7 8" key="1">
    <citation type="submission" date="2023-04" db="EMBL/GenBank/DDBJ databases">
        <title>A novel bacteria isolated from coastal sediment.</title>
        <authorList>
            <person name="Liu X.-J."/>
            <person name="Du Z.-J."/>
        </authorList>
    </citation>
    <scope>NUCLEOTIDE SEQUENCE [LARGE SCALE GENOMIC DNA]</scope>
    <source>
        <strain evidence="7 8">SDUM461004</strain>
    </source>
</reference>
<dbReference type="EMBL" id="JARXIC010000020">
    <property type="protein sequence ID" value="MDQ8195233.1"/>
    <property type="molecule type" value="Genomic_DNA"/>
</dbReference>
<comment type="caution">
    <text evidence="7">The sequence shown here is derived from an EMBL/GenBank/DDBJ whole genome shotgun (WGS) entry which is preliminary data.</text>
</comment>
<dbReference type="Gene3D" id="3.30.1150.10">
    <property type="match status" value="1"/>
</dbReference>
<evidence type="ECO:0000256" key="2">
    <source>
        <dbReference type="ARBA" id="ARBA00022692"/>
    </source>
</evidence>
<evidence type="ECO:0000256" key="5">
    <source>
        <dbReference type="SAM" id="MobiDB-lite"/>
    </source>
</evidence>
<keyword evidence="8" id="KW-1185">Reference proteome</keyword>
<gene>
    <name evidence="7" type="ORF">QEH59_12410</name>
</gene>
<evidence type="ECO:0000313" key="7">
    <source>
        <dbReference type="EMBL" id="MDQ8195233.1"/>
    </source>
</evidence>
<dbReference type="SUPFAM" id="SSF74653">
    <property type="entry name" value="TolA/TonB C-terminal domain"/>
    <property type="match status" value="1"/>
</dbReference>
<feature type="domain" description="TonB C-terminal" evidence="6">
    <location>
        <begin position="179"/>
        <end position="266"/>
    </location>
</feature>
<evidence type="ECO:0000256" key="3">
    <source>
        <dbReference type="ARBA" id="ARBA00022989"/>
    </source>
</evidence>
<accession>A0ABU1ANP4</accession>
<keyword evidence="4" id="KW-0472">Membrane</keyword>
<protein>
    <submittedName>
        <fullName evidence="7">Energy transducer TonB</fullName>
    </submittedName>
</protein>
<dbReference type="Pfam" id="PF13103">
    <property type="entry name" value="TonB_2"/>
    <property type="match status" value="1"/>
</dbReference>
<evidence type="ECO:0000313" key="8">
    <source>
        <dbReference type="Proteomes" id="UP001243717"/>
    </source>
</evidence>
<dbReference type="InterPro" id="IPR006260">
    <property type="entry name" value="TonB/TolA_C"/>
</dbReference>
<dbReference type="NCBIfam" id="TIGR01352">
    <property type="entry name" value="tonB_Cterm"/>
    <property type="match status" value="1"/>
</dbReference>
<feature type="region of interest" description="Disordered" evidence="5">
    <location>
        <begin position="44"/>
        <end position="64"/>
    </location>
</feature>
<keyword evidence="2" id="KW-0812">Transmembrane</keyword>
<dbReference type="Proteomes" id="UP001243717">
    <property type="component" value="Unassembled WGS sequence"/>
</dbReference>
<dbReference type="InterPro" id="IPR037682">
    <property type="entry name" value="TonB_C"/>
</dbReference>
<feature type="compositionally biased region" description="Pro residues" evidence="5">
    <location>
        <begin position="78"/>
        <end position="116"/>
    </location>
</feature>
<feature type="compositionally biased region" description="Polar residues" evidence="5">
    <location>
        <begin position="50"/>
        <end position="64"/>
    </location>
</feature>
<name>A0ABU1ANP4_9BACT</name>
<sequence length="266" mass="28642">MMKLSKDQPFWASVILHLVVLLGVFLATIVQAFKPKEKPHVFEMVDPPSDVSQSAHATPAPQQVQQVEDLPVVELPPVPQVEIPTPQPVVPTPQPTPSPKPTPTPSPKPAPTPQPAPQLMSAEDFFKEHPKEAPKPRRVTTPRASIAVPKIDVPKLVVPRSSTAGQASQQLSSQQLSALADYSSRLRARIDAAWTKPSQLAGVRLVAEVVFNVSASGQISNVRLRPGSGNAAFDQSVLAAFRRASSAGPTPTGQAHEFSLPFRMRD</sequence>
<dbReference type="PROSITE" id="PS52015">
    <property type="entry name" value="TONB_CTD"/>
    <property type="match status" value="1"/>
</dbReference>
<organism evidence="7 8">
    <name type="scientific">Thalassobacterium sedimentorum</name>
    <dbReference type="NCBI Taxonomy" id="3041258"/>
    <lineage>
        <taxon>Bacteria</taxon>
        <taxon>Pseudomonadati</taxon>
        <taxon>Verrucomicrobiota</taxon>
        <taxon>Opitutia</taxon>
        <taxon>Puniceicoccales</taxon>
        <taxon>Coraliomargaritaceae</taxon>
        <taxon>Thalassobacterium</taxon>
    </lineage>
</organism>
<feature type="region of interest" description="Disordered" evidence="5">
    <location>
        <begin position="245"/>
        <end position="266"/>
    </location>
</feature>
<keyword evidence="3" id="KW-1133">Transmembrane helix</keyword>
<feature type="region of interest" description="Disordered" evidence="5">
    <location>
        <begin position="78"/>
        <end position="118"/>
    </location>
</feature>
<comment type="subcellular location">
    <subcellularLocation>
        <location evidence="1">Membrane</location>
        <topology evidence="1">Single-pass membrane protein</topology>
    </subcellularLocation>
</comment>
<proteinExistence type="predicted"/>
<evidence type="ECO:0000256" key="1">
    <source>
        <dbReference type="ARBA" id="ARBA00004167"/>
    </source>
</evidence>